<dbReference type="GO" id="GO:0003677">
    <property type="term" value="F:DNA binding"/>
    <property type="evidence" value="ECO:0007669"/>
    <property type="project" value="InterPro"/>
</dbReference>
<evidence type="ECO:0000313" key="2">
    <source>
        <dbReference type="Proteomes" id="UP000434241"/>
    </source>
</evidence>
<dbReference type="Gene3D" id="1.10.260.40">
    <property type="entry name" value="lambda repressor-like DNA-binding domains"/>
    <property type="match status" value="1"/>
</dbReference>
<proteinExistence type="predicted"/>
<dbReference type="AlphaFoldDB" id="A0A6N7V1C7"/>
<dbReference type="SUPFAM" id="SSF47413">
    <property type="entry name" value="lambda repressor-like DNA-binding domains"/>
    <property type="match status" value="1"/>
</dbReference>
<reference evidence="1 2" key="1">
    <citation type="submission" date="2019-08" db="EMBL/GenBank/DDBJ databases">
        <title>In-depth cultivation of the pig gut microbiome towards novel bacterial diversity and tailored functional studies.</title>
        <authorList>
            <person name="Wylensek D."/>
            <person name="Hitch T.C.A."/>
            <person name="Clavel T."/>
        </authorList>
    </citation>
    <scope>NUCLEOTIDE SEQUENCE [LARGE SCALE GENOMIC DNA]</scope>
    <source>
        <strain evidence="1 2">LKV-472-APC-3</strain>
    </source>
</reference>
<dbReference type="GeneID" id="93158470"/>
<comment type="caution">
    <text evidence="1">The sequence shown here is derived from an EMBL/GenBank/DDBJ whole genome shotgun (WGS) entry which is preliminary data.</text>
</comment>
<dbReference type="RefSeq" id="WP_154555750.1">
    <property type="nucleotide sequence ID" value="NZ_JAQCYS010000028.1"/>
</dbReference>
<name>A0A6N7V1C7_9FIRM</name>
<gene>
    <name evidence="1" type="ORF">FYJ55_04070</name>
</gene>
<evidence type="ECO:0000313" key="1">
    <source>
        <dbReference type="EMBL" id="MSS56093.1"/>
    </source>
</evidence>
<protein>
    <submittedName>
        <fullName evidence="1">Uncharacterized protein</fullName>
    </submittedName>
</protein>
<accession>A0A6N7V1C7</accession>
<keyword evidence="2" id="KW-1185">Reference proteome</keyword>
<dbReference type="Proteomes" id="UP000434241">
    <property type="component" value="Unassembled WGS sequence"/>
</dbReference>
<sequence>MKQIVQFIEDNNISEEEVAKAAHMSLRNFRRQIHSENRTQTRIVLILADYNHQSIDSIFFDQMYNQPVNLEGLTWTQVQDIMKLIHPELFTDIKRSSKFKDFEYNLKNDMGDRMRFVREVVFSLSQTQFGKYMEVTRNTAKYWDEGQINVDKILKISQRTNISMDFMIRDNYPLTLQTQGMSEALHLAVMTNCVLYRLRNMKQ</sequence>
<organism evidence="1 2">
    <name type="scientific">Holdemanella porci</name>
    <dbReference type="NCBI Taxonomy" id="2652276"/>
    <lineage>
        <taxon>Bacteria</taxon>
        <taxon>Bacillati</taxon>
        <taxon>Bacillota</taxon>
        <taxon>Erysipelotrichia</taxon>
        <taxon>Erysipelotrichales</taxon>
        <taxon>Erysipelotrichaceae</taxon>
        <taxon>Holdemanella</taxon>
    </lineage>
</organism>
<dbReference type="EMBL" id="VUMR01000013">
    <property type="protein sequence ID" value="MSS56093.1"/>
    <property type="molecule type" value="Genomic_DNA"/>
</dbReference>
<dbReference type="InterPro" id="IPR010982">
    <property type="entry name" value="Lambda_DNA-bd_dom_sf"/>
</dbReference>